<dbReference type="InParanoid" id="B4JJP5"/>
<dbReference type="PhylomeDB" id="B4JJP5"/>
<feature type="transmembrane region" description="Helical" evidence="1">
    <location>
        <begin position="7"/>
        <end position="35"/>
    </location>
</feature>
<dbReference type="PANTHER" id="PTHR39948">
    <property type="entry name" value="GEO11419P1"/>
    <property type="match status" value="1"/>
</dbReference>
<proteinExistence type="predicted"/>
<dbReference type="AlphaFoldDB" id="B4JJP5"/>
<evidence type="ECO:0000256" key="1">
    <source>
        <dbReference type="SAM" id="Phobius"/>
    </source>
</evidence>
<keyword evidence="1" id="KW-0472">Membrane</keyword>
<sequence>MRNPLWFCFWLIVLLVVSFVVALLGAVFYIFTYLFAQCCDCFRSVADFCLKCVQFPGYCAAAMLNCQSLC</sequence>
<dbReference type="eggNOG" id="ENOG502T8YP">
    <property type="taxonomic scope" value="Eukaryota"/>
</dbReference>
<dbReference type="PANTHER" id="PTHR39948:SF1">
    <property type="entry name" value="GEO11419P1"/>
    <property type="match status" value="1"/>
</dbReference>
<keyword evidence="1" id="KW-0812">Transmembrane</keyword>
<dbReference type="OMA" id="FPGYCAA"/>
<dbReference type="EMBL" id="CH916370">
    <property type="protein sequence ID" value="EDV99797.1"/>
    <property type="molecule type" value="Genomic_DNA"/>
</dbReference>
<reference evidence="2 3" key="1">
    <citation type="journal article" date="2007" name="Nature">
        <title>Evolution of genes and genomes on the Drosophila phylogeny.</title>
        <authorList>
            <consortium name="Drosophila 12 Genomes Consortium"/>
            <person name="Clark A.G."/>
            <person name="Eisen M.B."/>
            <person name="Smith D.R."/>
            <person name="Bergman C.M."/>
            <person name="Oliver B."/>
            <person name="Markow T.A."/>
            <person name="Kaufman T.C."/>
            <person name="Kellis M."/>
            <person name="Gelbart W."/>
            <person name="Iyer V.N."/>
            <person name="Pollard D.A."/>
            <person name="Sackton T.B."/>
            <person name="Larracuente A.M."/>
            <person name="Singh N.D."/>
            <person name="Abad J.P."/>
            <person name="Abt D.N."/>
            <person name="Adryan B."/>
            <person name="Aguade M."/>
            <person name="Akashi H."/>
            <person name="Anderson W.W."/>
            <person name="Aquadro C.F."/>
            <person name="Ardell D.H."/>
            <person name="Arguello R."/>
            <person name="Artieri C.G."/>
            <person name="Barbash D.A."/>
            <person name="Barker D."/>
            <person name="Barsanti P."/>
            <person name="Batterham P."/>
            <person name="Batzoglou S."/>
            <person name="Begun D."/>
            <person name="Bhutkar A."/>
            <person name="Blanco E."/>
            <person name="Bosak S.A."/>
            <person name="Bradley R.K."/>
            <person name="Brand A.D."/>
            <person name="Brent M.R."/>
            <person name="Brooks A.N."/>
            <person name="Brown R.H."/>
            <person name="Butlin R.K."/>
            <person name="Caggese C."/>
            <person name="Calvi B.R."/>
            <person name="Bernardo de Carvalho A."/>
            <person name="Caspi A."/>
            <person name="Castrezana S."/>
            <person name="Celniker S.E."/>
            <person name="Chang J.L."/>
            <person name="Chapple C."/>
            <person name="Chatterji S."/>
            <person name="Chinwalla A."/>
            <person name="Civetta A."/>
            <person name="Clifton S.W."/>
            <person name="Comeron J.M."/>
            <person name="Costello J.C."/>
            <person name="Coyne J.A."/>
            <person name="Daub J."/>
            <person name="David R.G."/>
            <person name="Delcher A.L."/>
            <person name="Delehaunty K."/>
            <person name="Do C.B."/>
            <person name="Ebling H."/>
            <person name="Edwards K."/>
            <person name="Eickbush T."/>
            <person name="Evans J.D."/>
            <person name="Filipski A."/>
            <person name="Findeiss S."/>
            <person name="Freyhult E."/>
            <person name="Fulton L."/>
            <person name="Fulton R."/>
            <person name="Garcia A.C."/>
            <person name="Gardiner A."/>
            <person name="Garfield D.A."/>
            <person name="Garvin B.E."/>
            <person name="Gibson G."/>
            <person name="Gilbert D."/>
            <person name="Gnerre S."/>
            <person name="Godfrey J."/>
            <person name="Good R."/>
            <person name="Gotea V."/>
            <person name="Gravely B."/>
            <person name="Greenberg A.J."/>
            <person name="Griffiths-Jones S."/>
            <person name="Gross S."/>
            <person name="Guigo R."/>
            <person name="Gustafson E.A."/>
            <person name="Haerty W."/>
            <person name="Hahn M.W."/>
            <person name="Halligan D.L."/>
            <person name="Halpern A.L."/>
            <person name="Halter G.M."/>
            <person name="Han M.V."/>
            <person name="Heger A."/>
            <person name="Hillier L."/>
            <person name="Hinrichs A.S."/>
            <person name="Holmes I."/>
            <person name="Hoskins R.A."/>
            <person name="Hubisz M.J."/>
            <person name="Hultmark D."/>
            <person name="Huntley M.A."/>
            <person name="Jaffe D.B."/>
            <person name="Jagadeeshan S."/>
            <person name="Jeck W.R."/>
            <person name="Johnson J."/>
            <person name="Jones C.D."/>
            <person name="Jordan W.C."/>
            <person name="Karpen G.H."/>
            <person name="Kataoka E."/>
            <person name="Keightley P.D."/>
            <person name="Kheradpour P."/>
            <person name="Kirkness E.F."/>
            <person name="Koerich L.B."/>
            <person name="Kristiansen K."/>
            <person name="Kudrna D."/>
            <person name="Kulathinal R.J."/>
            <person name="Kumar S."/>
            <person name="Kwok R."/>
            <person name="Lander E."/>
            <person name="Langley C.H."/>
            <person name="Lapoint R."/>
            <person name="Lazzaro B.P."/>
            <person name="Lee S.J."/>
            <person name="Levesque L."/>
            <person name="Li R."/>
            <person name="Lin C.F."/>
            <person name="Lin M.F."/>
            <person name="Lindblad-Toh K."/>
            <person name="Llopart A."/>
            <person name="Long M."/>
            <person name="Low L."/>
            <person name="Lozovsky E."/>
            <person name="Lu J."/>
            <person name="Luo M."/>
            <person name="Machado C.A."/>
            <person name="Makalowski W."/>
            <person name="Marzo M."/>
            <person name="Matsuda M."/>
            <person name="Matzkin L."/>
            <person name="McAllister B."/>
            <person name="McBride C.S."/>
            <person name="McKernan B."/>
            <person name="McKernan K."/>
            <person name="Mendez-Lago M."/>
            <person name="Minx P."/>
            <person name="Mollenhauer M.U."/>
            <person name="Montooth K."/>
            <person name="Mount S.M."/>
            <person name="Mu X."/>
            <person name="Myers E."/>
            <person name="Negre B."/>
            <person name="Newfeld S."/>
            <person name="Nielsen R."/>
            <person name="Noor M.A."/>
            <person name="O'Grady P."/>
            <person name="Pachter L."/>
            <person name="Papaceit M."/>
            <person name="Parisi M.J."/>
            <person name="Parisi M."/>
            <person name="Parts L."/>
            <person name="Pedersen J.S."/>
            <person name="Pesole G."/>
            <person name="Phillippy A.M."/>
            <person name="Ponting C.P."/>
            <person name="Pop M."/>
            <person name="Porcelli D."/>
            <person name="Powell J.R."/>
            <person name="Prohaska S."/>
            <person name="Pruitt K."/>
            <person name="Puig M."/>
            <person name="Quesneville H."/>
            <person name="Ram K.R."/>
            <person name="Rand D."/>
            <person name="Rasmussen M.D."/>
            <person name="Reed L.K."/>
            <person name="Reenan R."/>
            <person name="Reily A."/>
            <person name="Remington K.A."/>
            <person name="Rieger T.T."/>
            <person name="Ritchie M.G."/>
            <person name="Robin C."/>
            <person name="Rogers Y.H."/>
            <person name="Rohde C."/>
            <person name="Rozas J."/>
            <person name="Rubenfield M.J."/>
            <person name="Ruiz A."/>
            <person name="Russo S."/>
            <person name="Salzberg S.L."/>
            <person name="Sanchez-Gracia A."/>
            <person name="Saranga D.J."/>
            <person name="Sato H."/>
            <person name="Schaeffer S.W."/>
            <person name="Schatz M.C."/>
            <person name="Schlenke T."/>
            <person name="Schwartz R."/>
            <person name="Segarra C."/>
            <person name="Singh R.S."/>
            <person name="Sirot L."/>
            <person name="Sirota M."/>
            <person name="Sisneros N.B."/>
            <person name="Smith C.D."/>
            <person name="Smith T.F."/>
            <person name="Spieth J."/>
            <person name="Stage D.E."/>
            <person name="Stark A."/>
            <person name="Stephan W."/>
            <person name="Strausberg R.L."/>
            <person name="Strempel S."/>
            <person name="Sturgill D."/>
            <person name="Sutton G."/>
            <person name="Sutton G.G."/>
            <person name="Tao W."/>
            <person name="Teichmann S."/>
            <person name="Tobari Y.N."/>
            <person name="Tomimura Y."/>
            <person name="Tsolas J.M."/>
            <person name="Valente V.L."/>
            <person name="Venter E."/>
            <person name="Venter J.C."/>
            <person name="Vicario S."/>
            <person name="Vieira F.G."/>
            <person name="Vilella A.J."/>
            <person name="Villasante A."/>
            <person name="Walenz B."/>
            <person name="Wang J."/>
            <person name="Wasserman M."/>
            <person name="Watts T."/>
            <person name="Wilson D."/>
            <person name="Wilson R.K."/>
            <person name="Wing R.A."/>
            <person name="Wolfner M.F."/>
            <person name="Wong A."/>
            <person name="Wong G.K."/>
            <person name="Wu C.I."/>
            <person name="Wu G."/>
            <person name="Yamamoto D."/>
            <person name="Yang H.P."/>
            <person name="Yang S.P."/>
            <person name="Yorke J.A."/>
            <person name="Yoshida K."/>
            <person name="Zdobnov E."/>
            <person name="Zhang P."/>
            <person name="Zhang Y."/>
            <person name="Zimin A.V."/>
            <person name="Baldwin J."/>
            <person name="Abdouelleil A."/>
            <person name="Abdulkadir J."/>
            <person name="Abebe A."/>
            <person name="Abera B."/>
            <person name="Abreu J."/>
            <person name="Acer S.C."/>
            <person name="Aftuck L."/>
            <person name="Alexander A."/>
            <person name="An P."/>
            <person name="Anderson E."/>
            <person name="Anderson S."/>
            <person name="Arachi H."/>
            <person name="Azer M."/>
            <person name="Bachantsang P."/>
            <person name="Barry A."/>
            <person name="Bayul T."/>
            <person name="Berlin A."/>
            <person name="Bessette D."/>
            <person name="Bloom T."/>
            <person name="Blye J."/>
            <person name="Boguslavskiy L."/>
            <person name="Bonnet C."/>
            <person name="Boukhgalter B."/>
            <person name="Bourzgui I."/>
            <person name="Brown A."/>
            <person name="Cahill P."/>
            <person name="Channer S."/>
            <person name="Cheshatsang Y."/>
            <person name="Chuda L."/>
            <person name="Citroen M."/>
            <person name="Collymore A."/>
            <person name="Cooke P."/>
            <person name="Costello M."/>
            <person name="D'Aco K."/>
            <person name="Daza R."/>
            <person name="De Haan G."/>
            <person name="DeGray S."/>
            <person name="DeMaso C."/>
            <person name="Dhargay N."/>
            <person name="Dooley K."/>
            <person name="Dooley E."/>
            <person name="Doricent M."/>
            <person name="Dorje P."/>
            <person name="Dorjee K."/>
            <person name="Dupes A."/>
            <person name="Elong R."/>
            <person name="Falk J."/>
            <person name="Farina A."/>
            <person name="Faro S."/>
            <person name="Ferguson D."/>
            <person name="Fisher S."/>
            <person name="Foley C.D."/>
            <person name="Franke A."/>
            <person name="Friedrich D."/>
            <person name="Gadbois L."/>
            <person name="Gearin G."/>
            <person name="Gearin C.R."/>
            <person name="Giannoukos G."/>
            <person name="Goode T."/>
            <person name="Graham J."/>
            <person name="Grandbois E."/>
            <person name="Grewal S."/>
            <person name="Gyaltsen K."/>
            <person name="Hafez N."/>
            <person name="Hagos B."/>
            <person name="Hall J."/>
            <person name="Henson C."/>
            <person name="Hollinger A."/>
            <person name="Honan T."/>
            <person name="Huard M.D."/>
            <person name="Hughes L."/>
            <person name="Hurhula B."/>
            <person name="Husby M.E."/>
            <person name="Kamat A."/>
            <person name="Kanga B."/>
            <person name="Kashin S."/>
            <person name="Khazanovich D."/>
            <person name="Kisner P."/>
            <person name="Lance K."/>
            <person name="Lara M."/>
            <person name="Lee W."/>
            <person name="Lennon N."/>
            <person name="Letendre F."/>
            <person name="LeVine R."/>
            <person name="Lipovsky A."/>
            <person name="Liu X."/>
            <person name="Liu J."/>
            <person name="Liu S."/>
            <person name="Lokyitsang T."/>
            <person name="Lokyitsang Y."/>
            <person name="Lubonja R."/>
            <person name="Lui A."/>
            <person name="MacDonald P."/>
            <person name="Magnisalis V."/>
            <person name="Maru K."/>
            <person name="Matthews C."/>
            <person name="McCusker W."/>
            <person name="McDonough S."/>
            <person name="Mehta T."/>
            <person name="Meldrim J."/>
            <person name="Meneus L."/>
            <person name="Mihai O."/>
            <person name="Mihalev A."/>
            <person name="Mihova T."/>
            <person name="Mittelman R."/>
            <person name="Mlenga V."/>
            <person name="Montmayeur A."/>
            <person name="Mulrain L."/>
            <person name="Navidi A."/>
            <person name="Naylor J."/>
            <person name="Negash T."/>
            <person name="Nguyen T."/>
            <person name="Nguyen N."/>
            <person name="Nicol R."/>
            <person name="Norbu C."/>
            <person name="Norbu N."/>
            <person name="Novod N."/>
            <person name="O'Neill B."/>
            <person name="Osman S."/>
            <person name="Markiewicz E."/>
            <person name="Oyono O.L."/>
            <person name="Patti C."/>
            <person name="Phunkhang P."/>
            <person name="Pierre F."/>
            <person name="Priest M."/>
            <person name="Raghuraman S."/>
            <person name="Rege F."/>
            <person name="Reyes R."/>
            <person name="Rise C."/>
            <person name="Rogov P."/>
            <person name="Ross K."/>
            <person name="Ryan E."/>
            <person name="Settipalli S."/>
            <person name="Shea T."/>
            <person name="Sherpa N."/>
            <person name="Shi L."/>
            <person name="Shih D."/>
            <person name="Sparrow T."/>
            <person name="Spaulding J."/>
            <person name="Stalker J."/>
            <person name="Stange-Thomann N."/>
            <person name="Stavropoulos S."/>
            <person name="Stone C."/>
            <person name="Strader C."/>
            <person name="Tesfaye S."/>
            <person name="Thomson T."/>
            <person name="Thoulutsang Y."/>
            <person name="Thoulutsang D."/>
            <person name="Topham K."/>
            <person name="Topping I."/>
            <person name="Tsamla T."/>
            <person name="Vassiliev H."/>
            <person name="Vo A."/>
            <person name="Wangchuk T."/>
            <person name="Wangdi T."/>
            <person name="Weiand M."/>
            <person name="Wilkinson J."/>
            <person name="Wilson A."/>
            <person name="Yadav S."/>
            <person name="Young G."/>
            <person name="Yu Q."/>
            <person name="Zembek L."/>
            <person name="Zhong D."/>
            <person name="Zimmer A."/>
            <person name="Zwirko Z."/>
            <person name="Jaffe D.B."/>
            <person name="Alvarez P."/>
            <person name="Brockman W."/>
            <person name="Butler J."/>
            <person name="Chin C."/>
            <person name="Gnerre S."/>
            <person name="Grabherr M."/>
            <person name="Kleber M."/>
            <person name="Mauceli E."/>
            <person name="MacCallum I."/>
        </authorList>
    </citation>
    <scope>NUCLEOTIDE SEQUENCE [LARGE SCALE GENOMIC DNA]</scope>
    <source>
        <strain evidence="3">Tucson 15287-2541.00</strain>
    </source>
</reference>
<gene>
    <name evidence="2" type="primary">Dgri\GH12209</name>
    <name evidence="2" type="ORF">Dgri_GH12209</name>
</gene>
<evidence type="ECO:0000313" key="3">
    <source>
        <dbReference type="Proteomes" id="UP000001070"/>
    </source>
</evidence>
<dbReference type="HOGENOM" id="CLU_185534_0_0_1"/>
<keyword evidence="1" id="KW-1133">Transmembrane helix</keyword>
<keyword evidence="3" id="KW-1185">Reference proteome</keyword>
<dbReference type="Proteomes" id="UP000001070">
    <property type="component" value="Unassembled WGS sequence"/>
</dbReference>
<protein>
    <submittedName>
        <fullName evidence="2">GH12209</fullName>
    </submittedName>
</protein>
<evidence type="ECO:0000313" key="2">
    <source>
        <dbReference type="EMBL" id="EDV99797.1"/>
    </source>
</evidence>
<dbReference type="FunCoup" id="B4JJP5">
    <property type="interactions" value="3"/>
</dbReference>
<accession>B4JJP5</accession>
<name>B4JJP5_DROGR</name>
<organism evidence="3">
    <name type="scientific">Drosophila grimshawi</name>
    <name type="common">Hawaiian fruit fly</name>
    <name type="synonym">Idiomyia grimshawi</name>
    <dbReference type="NCBI Taxonomy" id="7222"/>
    <lineage>
        <taxon>Eukaryota</taxon>
        <taxon>Metazoa</taxon>
        <taxon>Ecdysozoa</taxon>
        <taxon>Arthropoda</taxon>
        <taxon>Hexapoda</taxon>
        <taxon>Insecta</taxon>
        <taxon>Pterygota</taxon>
        <taxon>Neoptera</taxon>
        <taxon>Endopterygota</taxon>
        <taxon>Diptera</taxon>
        <taxon>Brachycera</taxon>
        <taxon>Muscomorpha</taxon>
        <taxon>Ephydroidea</taxon>
        <taxon>Drosophilidae</taxon>
        <taxon>Drosophila</taxon>
        <taxon>Hawaiian Drosophila</taxon>
    </lineage>
</organism>